<sequence length="266" mass="30098">MEPSEAVVELGSSSSSGSRYPCTILGFFPVTTKFRVNNKFFRVPISFIYSSEEGKALNEGRWGNLDESLSFLSQDYFDVVGSSNGFLLCRIIFPYMDENIKSEVRNMHHIICNPVTRQFRWLPKPPKPAFHAHIFFICKGDNVTSLDEVYYEVVRAGQPNSQIPFAIGDVIFWNVILGGDNVLADDSRAELVAYDDRRGAKLVRTILIEVPKELKYNVIGDFFGHFDVSEGKIQQKKGIVEDYKASTIGDYFLYEWPLAAVAPSHD</sequence>
<proteinExistence type="predicted"/>
<reference evidence="1 2" key="1">
    <citation type="submission" date="2024-11" db="EMBL/GenBank/DDBJ databases">
        <title>A near-complete genome assembly of Cinchona calisaya.</title>
        <authorList>
            <person name="Lian D.C."/>
            <person name="Zhao X.W."/>
            <person name="Wei L."/>
        </authorList>
    </citation>
    <scope>NUCLEOTIDE SEQUENCE [LARGE SCALE GENOMIC DNA]</scope>
    <source>
        <tissue evidence="1">Nenye</tissue>
    </source>
</reference>
<accession>A0ABD3B0T8</accession>
<organism evidence="1 2">
    <name type="scientific">Cinchona calisaya</name>
    <dbReference type="NCBI Taxonomy" id="153742"/>
    <lineage>
        <taxon>Eukaryota</taxon>
        <taxon>Viridiplantae</taxon>
        <taxon>Streptophyta</taxon>
        <taxon>Embryophyta</taxon>
        <taxon>Tracheophyta</taxon>
        <taxon>Spermatophyta</taxon>
        <taxon>Magnoliopsida</taxon>
        <taxon>eudicotyledons</taxon>
        <taxon>Gunneridae</taxon>
        <taxon>Pentapetalae</taxon>
        <taxon>asterids</taxon>
        <taxon>lamiids</taxon>
        <taxon>Gentianales</taxon>
        <taxon>Rubiaceae</taxon>
        <taxon>Cinchonoideae</taxon>
        <taxon>Cinchoneae</taxon>
        <taxon>Cinchona</taxon>
    </lineage>
</organism>
<gene>
    <name evidence="1" type="ORF">ACH5RR_000334</name>
</gene>
<keyword evidence="2" id="KW-1185">Reference proteome</keyword>
<name>A0ABD3B0T8_9GENT</name>
<evidence type="ECO:0000313" key="1">
    <source>
        <dbReference type="EMBL" id="KAL3536968.1"/>
    </source>
</evidence>
<dbReference type="Proteomes" id="UP001630127">
    <property type="component" value="Unassembled WGS sequence"/>
</dbReference>
<comment type="caution">
    <text evidence="1">The sequence shown here is derived from an EMBL/GenBank/DDBJ whole genome shotgun (WGS) entry which is preliminary data.</text>
</comment>
<dbReference type="AlphaFoldDB" id="A0ABD3B0T8"/>
<evidence type="ECO:0000313" key="2">
    <source>
        <dbReference type="Proteomes" id="UP001630127"/>
    </source>
</evidence>
<protein>
    <submittedName>
        <fullName evidence="1">Uncharacterized protein</fullName>
    </submittedName>
</protein>
<dbReference type="EMBL" id="JBJUIK010000001">
    <property type="protein sequence ID" value="KAL3536968.1"/>
    <property type="molecule type" value="Genomic_DNA"/>
</dbReference>